<evidence type="ECO:0000313" key="1">
    <source>
        <dbReference type="EMBL" id="RUS33674.1"/>
    </source>
</evidence>
<keyword evidence="2" id="KW-1185">Reference proteome</keyword>
<comment type="caution">
    <text evidence="1">The sequence shown here is derived from an EMBL/GenBank/DDBJ whole genome shotgun (WGS) entry which is preliminary data.</text>
</comment>
<organism evidence="1 2">
    <name type="scientific">Jimgerdemannia flammicorona</name>
    <dbReference type="NCBI Taxonomy" id="994334"/>
    <lineage>
        <taxon>Eukaryota</taxon>
        <taxon>Fungi</taxon>
        <taxon>Fungi incertae sedis</taxon>
        <taxon>Mucoromycota</taxon>
        <taxon>Mucoromycotina</taxon>
        <taxon>Endogonomycetes</taxon>
        <taxon>Endogonales</taxon>
        <taxon>Endogonaceae</taxon>
        <taxon>Jimgerdemannia</taxon>
    </lineage>
</organism>
<dbReference type="Proteomes" id="UP000274822">
    <property type="component" value="Unassembled WGS sequence"/>
</dbReference>
<protein>
    <submittedName>
        <fullName evidence="1">Uncharacterized protein</fullName>
    </submittedName>
</protein>
<dbReference type="EMBL" id="RBNJ01001015">
    <property type="protein sequence ID" value="RUS33674.1"/>
    <property type="molecule type" value="Genomic_DNA"/>
</dbReference>
<dbReference type="AlphaFoldDB" id="A0A433QV79"/>
<gene>
    <name evidence="1" type="ORF">BC938DRAFT_470585</name>
</gene>
<accession>A0A433QV79</accession>
<sequence>MSTSIVSQSTCSYLPNSAKHKFLFPEKSFKAPDALALQFSAIACTGGLLRCMVGFAVRIFALVTSKGAEASGMPWFMPRDHGVLPIRVVWVKRGGNGNGVVW</sequence>
<evidence type="ECO:0000313" key="2">
    <source>
        <dbReference type="Proteomes" id="UP000274822"/>
    </source>
</evidence>
<proteinExistence type="predicted"/>
<reference evidence="1 2" key="1">
    <citation type="journal article" date="2018" name="New Phytol.">
        <title>Phylogenomics of Endogonaceae and evolution of mycorrhizas within Mucoromycota.</title>
        <authorList>
            <person name="Chang Y."/>
            <person name="Desiro A."/>
            <person name="Na H."/>
            <person name="Sandor L."/>
            <person name="Lipzen A."/>
            <person name="Clum A."/>
            <person name="Barry K."/>
            <person name="Grigoriev I.V."/>
            <person name="Martin F.M."/>
            <person name="Stajich J.E."/>
            <person name="Smith M.E."/>
            <person name="Bonito G."/>
            <person name="Spatafora J.W."/>
        </authorList>
    </citation>
    <scope>NUCLEOTIDE SEQUENCE [LARGE SCALE GENOMIC DNA]</scope>
    <source>
        <strain evidence="1 2">AD002</strain>
    </source>
</reference>
<name>A0A433QV79_9FUNG</name>